<evidence type="ECO:0000256" key="1">
    <source>
        <dbReference type="SAM" id="MobiDB-lite"/>
    </source>
</evidence>
<dbReference type="EMBL" id="FOWC01000011">
    <property type="protein sequence ID" value="SFQ39815.1"/>
    <property type="molecule type" value="Genomic_DNA"/>
</dbReference>
<name>A0A1I5Y6G7_9PSEU</name>
<protein>
    <recommendedName>
        <fullName evidence="5">DUF3558 domain-containing protein</fullName>
    </recommendedName>
</protein>
<evidence type="ECO:0008006" key="5">
    <source>
        <dbReference type="Google" id="ProtNLM"/>
    </source>
</evidence>
<evidence type="ECO:0000313" key="4">
    <source>
        <dbReference type="Proteomes" id="UP000199137"/>
    </source>
</evidence>
<gene>
    <name evidence="3" type="ORF">SAMN05421854_111249</name>
</gene>
<feature type="region of interest" description="Disordered" evidence="1">
    <location>
        <begin position="29"/>
        <end position="48"/>
    </location>
</feature>
<feature type="chain" id="PRO_5039714773" description="DUF3558 domain-containing protein" evidence="2">
    <location>
        <begin position="31"/>
        <end position="184"/>
    </location>
</feature>
<reference evidence="3 4" key="1">
    <citation type="submission" date="2016-10" db="EMBL/GenBank/DDBJ databases">
        <authorList>
            <person name="de Groot N.N."/>
        </authorList>
    </citation>
    <scope>NUCLEOTIDE SEQUENCE [LARGE SCALE GENOMIC DNA]</scope>
    <source>
        <strain evidence="3 4">DSM 44637</strain>
    </source>
</reference>
<organism evidence="3 4">
    <name type="scientific">Amycolatopsis rubida</name>
    <dbReference type="NCBI Taxonomy" id="112413"/>
    <lineage>
        <taxon>Bacteria</taxon>
        <taxon>Bacillati</taxon>
        <taxon>Actinomycetota</taxon>
        <taxon>Actinomycetes</taxon>
        <taxon>Pseudonocardiales</taxon>
        <taxon>Pseudonocardiaceae</taxon>
        <taxon>Amycolatopsis</taxon>
    </lineage>
</organism>
<sequence length="184" mass="18606">MKTSRTRTPLLLAGAAALALTACDSPVNGAAQASGTPSATGAVPPASSGNPFAARNQCALLDQILSGAGYPKAKPSIAQERKACVTQKSSGGLNATNVGLLLQEDQRYDSDIKNTAQARSGSLGGRKFVEDPAELGSADQCTISMSVQTSSRAIITVTGGNDTAASCKTAEDLATKLDPLLPKG</sequence>
<dbReference type="OrthoDB" id="3631107at2"/>
<evidence type="ECO:0000313" key="3">
    <source>
        <dbReference type="EMBL" id="SFQ39815.1"/>
    </source>
</evidence>
<dbReference type="STRING" id="112413.SAMN05421854_111249"/>
<dbReference type="Proteomes" id="UP000199137">
    <property type="component" value="Unassembled WGS sequence"/>
</dbReference>
<dbReference type="PROSITE" id="PS51257">
    <property type="entry name" value="PROKAR_LIPOPROTEIN"/>
    <property type="match status" value="1"/>
</dbReference>
<dbReference type="AlphaFoldDB" id="A0A1I5Y6G7"/>
<dbReference type="RefSeq" id="WP_143132576.1">
    <property type="nucleotide sequence ID" value="NZ_FOWC01000011.1"/>
</dbReference>
<evidence type="ECO:0000256" key="2">
    <source>
        <dbReference type="SAM" id="SignalP"/>
    </source>
</evidence>
<proteinExistence type="predicted"/>
<accession>A0A1I5Y6G7</accession>
<feature type="signal peptide" evidence="2">
    <location>
        <begin position="1"/>
        <end position="30"/>
    </location>
</feature>
<keyword evidence="2" id="KW-0732">Signal</keyword>